<dbReference type="PANTHER" id="PTHR10331:SF25">
    <property type="entry name" value="T-COMPLEX PROTEIN 10A-RELATED"/>
    <property type="match status" value="1"/>
</dbReference>
<accession>A0A8I5U5J7</accession>
<evidence type="ECO:0000256" key="2">
    <source>
        <dbReference type="SAM" id="MobiDB-lite"/>
    </source>
</evidence>
<protein>
    <submittedName>
        <fullName evidence="3">Uncharacterized protein</fullName>
    </submittedName>
</protein>
<feature type="region of interest" description="Disordered" evidence="2">
    <location>
        <begin position="353"/>
        <end position="373"/>
    </location>
</feature>
<reference evidence="3 4" key="1">
    <citation type="submission" date="2008-02" db="EMBL/GenBank/DDBJ databases">
        <title>A 6x draft sequence assembly of the Pongo pygmaeus abelii genome.</title>
        <authorList>
            <person name="Wilson R.K."/>
            <person name="Mardis E."/>
        </authorList>
    </citation>
    <scope>NUCLEOTIDE SEQUENCE [LARGE SCALE GENOMIC DNA]</scope>
</reference>
<dbReference type="InterPro" id="IPR026581">
    <property type="entry name" value="TCP10L/CENPJ"/>
</dbReference>
<name>A0A8I5U5J7_PONAB</name>
<feature type="compositionally biased region" description="Polar residues" evidence="2">
    <location>
        <begin position="224"/>
        <end position="234"/>
    </location>
</feature>
<feature type="region of interest" description="Disordered" evidence="2">
    <location>
        <begin position="1"/>
        <end position="26"/>
    </location>
</feature>
<feature type="compositionally biased region" description="Basic and acidic residues" evidence="2">
    <location>
        <begin position="209"/>
        <end position="220"/>
    </location>
</feature>
<evidence type="ECO:0000313" key="3">
    <source>
        <dbReference type="Ensembl" id="ENSPPYP00000025020.1"/>
    </source>
</evidence>
<reference evidence="3" key="2">
    <citation type="submission" date="2025-08" db="UniProtKB">
        <authorList>
            <consortium name="Ensembl"/>
        </authorList>
    </citation>
    <scope>IDENTIFICATION</scope>
</reference>
<dbReference type="GeneTree" id="ENSGT00530000063927"/>
<feature type="compositionally biased region" description="Polar residues" evidence="2">
    <location>
        <begin position="145"/>
        <end position="162"/>
    </location>
</feature>
<evidence type="ECO:0000256" key="1">
    <source>
        <dbReference type="ARBA" id="ARBA00005627"/>
    </source>
</evidence>
<feature type="compositionally biased region" description="Basic and acidic residues" evidence="2">
    <location>
        <begin position="9"/>
        <end position="19"/>
    </location>
</feature>
<proteinExistence type="inferred from homology"/>
<feature type="compositionally biased region" description="Basic and acidic residues" evidence="2">
    <location>
        <begin position="184"/>
        <end position="197"/>
    </location>
</feature>
<keyword evidence="4" id="KW-1185">Reference proteome</keyword>
<comment type="similarity">
    <text evidence="1">Belongs to the TCP10 family.</text>
</comment>
<dbReference type="PANTHER" id="PTHR10331">
    <property type="entry name" value="T COMPLEX PROTEIN 10"/>
    <property type="match status" value="1"/>
</dbReference>
<evidence type="ECO:0000313" key="4">
    <source>
        <dbReference type="Proteomes" id="UP000001595"/>
    </source>
</evidence>
<dbReference type="AlphaFoldDB" id="A0A8I5U5J7"/>
<feature type="compositionally biased region" description="Basic and acidic residues" evidence="2">
    <location>
        <begin position="94"/>
        <end position="105"/>
    </location>
</feature>
<feature type="region of interest" description="Disordered" evidence="2">
    <location>
        <begin position="94"/>
        <end position="266"/>
    </location>
</feature>
<sequence length="397" mass="42988">MLEGQLEAEEPKEGTHPEDPCPGAMAAMEKTAVAAEVPREDGNAGEIPSLQQQITRLHQELGRQESLWADVHRKLQSHIDALRKQNLELREELRGRQRQQWEARKKPAASPHVGQESHTLALETAFGKNSPLSVDEETMPKYASRKSQSATLLGQRSSSNNLAPPKPMSLKTERINSGKTPPQEGREKSPPGRRQDRSPAPTGRPTPGAERRGVSEDGKVMHPSSRSLQNSSGRKSPVQASQAATLQEQTAAARGAGTCLGKETEPMRWPSLRCGRASGVVLMRSTAQPCGHHSPWAAWHLDSFPSSAQACVALQGRTRHCLPPRSAPQASCIPDCFMASAGSFTEVRLVPSSASDHPRPCVPSQSPLRPSAGWRSPCHQISTSLAALFLLPPPLQA</sequence>
<organism evidence="3 4">
    <name type="scientific">Pongo abelii</name>
    <name type="common">Sumatran orangutan</name>
    <name type="synonym">Pongo pygmaeus abelii</name>
    <dbReference type="NCBI Taxonomy" id="9601"/>
    <lineage>
        <taxon>Eukaryota</taxon>
        <taxon>Metazoa</taxon>
        <taxon>Chordata</taxon>
        <taxon>Craniata</taxon>
        <taxon>Vertebrata</taxon>
        <taxon>Euteleostomi</taxon>
        <taxon>Mammalia</taxon>
        <taxon>Eutheria</taxon>
        <taxon>Euarchontoglires</taxon>
        <taxon>Primates</taxon>
        <taxon>Haplorrhini</taxon>
        <taxon>Catarrhini</taxon>
        <taxon>Hominidae</taxon>
        <taxon>Pongo</taxon>
    </lineage>
</organism>
<reference evidence="3" key="3">
    <citation type="submission" date="2025-09" db="UniProtKB">
        <authorList>
            <consortium name="Ensembl"/>
        </authorList>
    </citation>
    <scope>IDENTIFICATION</scope>
</reference>
<dbReference type="Proteomes" id="UP000001595">
    <property type="component" value="Chromosome 6"/>
</dbReference>
<dbReference type="Ensembl" id="ENSPPYT00000046161.1">
    <property type="protein sequence ID" value="ENSPPYP00000025020.1"/>
    <property type="gene ID" value="ENSPPYG00000017172.3"/>
</dbReference>
<feature type="compositionally biased region" description="Low complexity" evidence="2">
    <location>
        <begin position="239"/>
        <end position="253"/>
    </location>
</feature>